<reference evidence="1 2" key="2">
    <citation type="journal article" date="2019" name="G3 (Bethesda)">
        <title>Hybrid Assembly of the Genome of the Entomopathogenic Nematode Steinernema carpocapsae Identifies the X-Chromosome.</title>
        <authorList>
            <person name="Serra L."/>
            <person name="Macchietto M."/>
            <person name="Macias-Munoz A."/>
            <person name="McGill C.J."/>
            <person name="Rodriguez I.M."/>
            <person name="Rodriguez B."/>
            <person name="Murad R."/>
            <person name="Mortazavi A."/>
        </authorList>
    </citation>
    <scope>NUCLEOTIDE SEQUENCE [LARGE SCALE GENOMIC DNA]</scope>
    <source>
        <strain evidence="1 2">ALL</strain>
    </source>
</reference>
<organism evidence="1 2">
    <name type="scientific">Steinernema carpocapsae</name>
    <name type="common">Entomopathogenic nematode</name>
    <dbReference type="NCBI Taxonomy" id="34508"/>
    <lineage>
        <taxon>Eukaryota</taxon>
        <taxon>Metazoa</taxon>
        <taxon>Ecdysozoa</taxon>
        <taxon>Nematoda</taxon>
        <taxon>Chromadorea</taxon>
        <taxon>Rhabditida</taxon>
        <taxon>Tylenchina</taxon>
        <taxon>Panagrolaimomorpha</taxon>
        <taxon>Strongyloidoidea</taxon>
        <taxon>Steinernematidae</taxon>
        <taxon>Steinernema</taxon>
    </lineage>
</organism>
<protein>
    <submittedName>
        <fullName evidence="1">Uncharacterized protein</fullName>
    </submittedName>
</protein>
<comment type="caution">
    <text evidence="1">The sequence shown here is derived from an EMBL/GenBank/DDBJ whole genome shotgun (WGS) entry which is preliminary data.</text>
</comment>
<evidence type="ECO:0000313" key="1">
    <source>
        <dbReference type="EMBL" id="TKR59697.1"/>
    </source>
</evidence>
<keyword evidence="2" id="KW-1185">Reference proteome</keyword>
<dbReference type="EMBL" id="AZBU02000012">
    <property type="protein sequence ID" value="TKR59697.1"/>
    <property type="molecule type" value="Genomic_DNA"/>
</dbReference>
<proteinExistence type="predicted"/>
<name>A0A4U5LUB9_STECR</name>
<reference evidence="1 2" key="1">
    <citation type="journal article" date="2015" name="Genome Biol.">
        <title>Comparative genomics of Steinernema reveals deeply conserved gene regulatory networks.</title>
        <authorList>
            <person name="Dillman A.R."/>
            <person name="Macchietto M."/>
            <person name="Porter C.F."/>
            <person name="Rogers A."/>
            <person name="Williams B."/>
            <person name="Antoshechkin I."/>
            <person name="Lee M.M."/>
            <person name="Goodwin Z."/>
            <person name="Lu X."/>
            <person name="Lewis E.E."/>
            <person name="Goodrich-Blair H."/>
            <person name="Stock S.P."/>
            <person name="Adams B.J."/>
            <person name="Sternberg P.W."/>
            <person name="Mortazavi A."/>
        </authorList>
    </citation>
    <scope>NUCLEOTIDE SEQUENCE [LARGE SCALE GENOMIC DNA]</scope>
    <source>
        <strain evidence="1 2">ALL</strain>
    </source>
</reference>
<sequence length="109" mass="12364">MLAGFRFDETNMENFFDLKHNLDNALGKISIIDGVFLHKSTVNLPGFKQRFEQLASPTIHIKAEMKRMIDERQLASRNFVTDGQTQNRRLLTAATPSLTMSPTITLTPI</sequence>
<dbReference type="Proteomes" id="UP000298663">
    <property type="component" value="Unassembled WGS sequence"/>
</dbReference>
<accession>A0A4U5LUB9</accession>
<dbReference type="OrthoDB" id="2789670at2759"/>
<dbReference type="AlphaFoldDB" id="A0A4U5LUB9"/>
<gene>
    <name evidence="1" type="ORF">L596_029333</name>
</gene>
<evidence type="ECO:0000313" key="2">
    <source>
        <dbReference type="Proteomes" id="UP000298663"/>
    </source>
</evidence>